<dbReference type="GO" id="GO:0043565">
    <property type="term" value="F:sequence-specific DNA binding"/>
    <property type="evidence" value="ECO:0007669"/>
    <property type="project" value="InterPro"/>
</dbReference>
<dbReference type="PROSITE" id="PS00041">
    <property type="entry name" value="HTH_ARAC_FAMILY_1"/>
    <property type="match status" value="1"/>
</dbReference>
<evidence type="ECO:0000313" key="5">
    <source>
        <dbReference type="EMBL" id="SHJ43896.1"/>
    </source>
</evidence>
<feature type="domain" description="HTH araC/xylS-type" evidence="4">
    <location>
        <begin position="302"/>
        <end position="400"/>
    </location>
</feature>
<dbReference type="PANTHER" id="PTHR43280:SF2">
    <property type="entry name" value="HTH-TYPE TRANSCRIPTIONAL REGULATOR EXSA"/>
    <property type="match status" value="1"/>
</dbReference>
<dbReference type="SMART" id="SM00342">
    <property type="entry name" value="HTH_ARAC"/>
    <property type="match status" value="1"/>
</dbReference>
<dbReference type="PRINTS" id="PR00032">
    <property type="entry name" value="HTHARAC"/>
</dbReference>
<evidence type="ECO:0000313" key="6">
    <source>
        <dbReference type="Proteomes" id="UP000184342"/>
    </source>
</evidence>
<dbReference type="Pfam" id="PF12833">
    <property type="entry name" value="HTH_18"/>
    <property type="match status" value="1"/>
</dbReference>
<dbReference type="InterPro" id="IPR009057">
    <property type="entry name" value="Homeodomain-like_sf"/>
</dbReference>
<evidence type="ECO:0000256" key="1">
    <source>
        <dbReference type="ARBA" id="ARBA00023015"/>
    </source>
</evidence>
<dbReference type="InterPro" id="IPR018060">
    <property type="entry name" value="HTH_AraC"/>
</dbReference>
<dbReference type="EMBL" id="FQYT01000021">
    <property type="protein sequence ID" value="SHJ43896.1"/>
    <property type="molecule type" value="Genomic_DNA"/>
</dbReference>
<evidence type="ECO:0000259" key="4">
    <source>
        <dbReference type="PROSITE" id="PS01124"/>
    </source>
</evidence>
<evidence type="ECO:0000256" key="3">
    <source>
        <dbReference type="ARBA" id="ARBA00023163"/>
    </source>
</evidence>
<dbReference type="SUPFAM" id="SSF46689">
    <property type="entry name" value="Homeodomain-like"/>
    <property type="match status" value="2"/>
</dbReference>
<proteinExistence type="predicted"/>
<name>A0A1M6JB03_9FIRM</name>
<accession>A0A1M6JB03</accession>
<dbReference type="Proteomes" id="UP000184342">
    <property type="component" value="Unassembled WGS sequence"/>
</dbReference>
<dbReference type="Pfam" id="PF10114">
    <property type="entry name" value="PocR"/>
    <property type="match status" value="1"/>
</dbReference>
<reference evidence="5 6" key="1">
    <citation type="submission" date="2016-11" db="EMBL/GenBank/DDBJ databases">
        <authorList>
            <person name="Jaros S."/>
            <person name="Januszkiewicz K."/>
            <person name="Wedrychowicz H."/>
        </authorList>
    </citation>
    <scope>NUCLEOTIDE SEQUENCE [LARGE SCALE GENOMIC DNA]</scope>
    <source>
        <strain evidence="5 6">DSM 15970</strain>
    </source>
</reference>
<dbReference type="InterPro" id="IPR018062">
    <property type="entry name" value="HTH_AraC-typ_CS"/>
</dbReference>
<keyword evidence="1" id="KW-0805">Transcription regulation</keyword>
<keyword evidence="2 5" id="KW-0238">DNA-binding</keyword>
<dbReference type="STRING" id="1122934.SAMN02745691_01962"/>
<dbReference type="AlphaFoldDB" id="A0A1M6JB03"/>
<dbReference type="RefSeq" id="WP_073994233.1">
    <property type="nucleotide sequence ID" value="NZ_FQYT01000021.1"/>
</dbReference>
<dbReference type="Gene3D" id="1.10.10.60">
    <property type="entry name" value="Homeodomain-like"/>
    <property type="match status" value="2"/>
</dbReference>
<dbReference type="PROSITE" id="PS01124">
    <property type="entry name" value="HTH_ARAC_FAMILY_2"/>
    <property type="match status" value="1"/>
</dbReference>
<dbReference type="InterPro" id="IPR020449">
    <property type="entry name" value="Tscrpt_reg_AraC-type_HTH"/>
</dbReference>
<dbReference type="OrthoDB" id="625043at2"/>
<dbReference type="InterPro" id="IPR018771">
    <property type="entry name" value="PocR_dom"/>
</dbReference>
<keyword evidence="3" id="KW-0804">Transcription</keyword>
<protein>
    <submittedName>
        <fullName evidence="5">AraC-type DNA-binding protein</fullName>
    </submittedName>
</protein>
<sequence>MDDKLREKVVKCSENFYNVSGEYCTPVNYKEKKILNDKNVCTFCENCMDDKCGSLNILLYGCHEAYRWSGSYIYHCPLGLILVAASITDETGELLGGLVSGPIRMGEEEDMVYEDQKMCMNEKISGLKVRSPQMVQSLSELLKDAASFLSGTSNSRMEKYFYEQEKCLNTLYMEGIRIQADGEYYTYPIGIERRLRDAVTSKDKDSSQALLNQILAYIYISNNYELEAVLPRIAELVIVISRSAVDAGADINEIFHLNENFMSHMEEFKTIEELSSWITSLLLRYISATFDFAEIKHADVVYKTIEYIKMNYYKRMTLEEIAESAYLSKTYLSSIFKKETGQSISGYINKIRVDKSKTMLLQDNSSIIDIANACGFEDQSYYTKVFKNIVGMTPKKFRENRGKEKKTKE</sequence>
<organism evidence="5 6">
    <name type="scientific">Parasporobacterium paucivorans DSM 15970</name>
    <dbReference type="NCBI Taxonomy" id="1122934"/>
    <lineage>
        <taxon>Bacteria</taxon>
        <taxon>Bacillati</taxon>
        <taxon>Bacillota</taxon>
        <taxon>Clostridia</taxon>
        <taxon>Lachnospirales</taxon>
        <taxon>Lachnospiraceae</taxon>
        <taxon>Parasporobacterium</taxon>
    </lineage>
</organism>
<dbReference type="PANTHER" id="PTHR43280">
    <property type="entry name" value="ARAC-FAMILY TRANSCRIPTIONAL REGULATOR"/>
    <property type="match status" value="1"/>
</dbReference>
<evidence type="ECO:0000256" key="2">
    <source>
        <dbReference type="ARBA" id="ARBA00023125"/>
    </source>
</evidence>
<keyword evidence="6" id="KW-1185">Reference proteome</keyword>
<gene>
    <name evidence="5" type="ORF">SAMN02745691_01962</name>
</gene>
<dbReference type="GO" id="GO:0003700">
    <property type="term" value="F:DNA-binding transcription factor activity"/>
    <property type="evidence" value="ECO:0007669"/>
    <property type="project" value="InterPro"/>
</dbReference>